<dbReference type="Proteomes" id="UP000226592">
    <property type="component" value="Unassembled WGS sequence"/>
</dbReference>
<evidence type="ECO:0000313" key="5">
    <source>
        <dbReference type="Proteomes" id="UP000226592"/>
    </source>
</evidence>
<evidence type="ECO:0000313" key="4">
    <source>
        <dbReference type="EMBL" id="MAG22190.1"/>
    </source>
</evidence>
<name>A0A2D6M184_9ARCH</name>
<evidence type="ECO:0000256" key="3">
    <source>
        <dbReference type="ARBA" id="ARBA00038374"/>
    </source>
</evidence>
<dbReference type="EMBL" id="NZBU01000008">
    <property type="protein sequence ID" value="MAG22190.1"/>
    <property type="molecule type" value="Genomic_DNA"/>
</dbReference>
<dbReference type="AlphaFoldDB" id="A0A2D6M184"/>
<gene>
    <name evidence="4" type="ORF">CL943_02710</name>
</gene>
<dbReference type="Pfam" id="PF01136">
    <property type="entry name" value="Peptidase_U32"/>
    <property type="match status" value="1"/>
</dbReference>
<keyword evidence="1 4" id="KW-0645">Protease</keyword>
<evidence type="ECO:0000256" key="1">
    <source>
        <dbReference type="ARBA" id="ARBA00022670"/>
    </source>
</evidence>
<proteinExistence type="inferred from homology"/>
<dbReference type="InterPro" id="IPR051454">
    <property type="entry name" value="RNA/ubiquinone_mod_enzymes"/>
</dbReference>
<comment type="similarity">
    <text evidence="3">Belongs to the peptidase U32 family.</text>
</comment>
<dbReference type="GO" id="GO:0006508">
    <property type="term" value="P:proteolysis"/>
    <property type="evidence" value="ECO:0007669"/>
    <property type="project" value="UniProtKB-KW"/>
</dbReference>
<protein>
    <submittedName>
        <fullName evidence="4">Protease</fullName>
    </submittedName>
</protein>
<dbReference type="PANTHER" id="PTHR30217:SF6">
    <property type="entry name" value="TRNA HYDROXYLATION PROTEIN P"/>
    <property type="match status" value="1"/>
</dbReference>
<dbReference type="PANTHER" id="PTHR30217">
    <property type="entry name" value="PEPTIDASE U32 FAMILY"/>
    <property type="match status" value="1"/>
</dbReference>
<dbReference type="PROSITE" id="PS01276">
    <property type="entry name" value="PEPTIDASE_U32"/>
    <property type="match status" value="1"/>
</dbReference>
<dbReference type="InterPro" id="IPR001539">
    <property type="entry name" value="Peptidase_U32"/>
</dbReference>
<dbReference type="GO" id="GO:0008233">
    <property type="term" value="F:peptidase activity"/>
    <property type="evidence" value="ECO:0007669"/>
    <property type="project" value="UniProtKB-KW"/>
</dbReference>
<sequence length="405" mass="45299">MKKGNKKPELLVGVGSFTCAIAAVKNGANAVYFGVKGFNMRDFGTNFKSVELKKLLKFLHENKVKGYLALNTIVFDKELKKVESILKKAKQANVDAVILSDLAVLGLAKKHKLTPFLSTQASVANASALKEFKKIGFKRVVLARELNLKQIAKIKKEIKGIGIECFVHGAMCISVSGRCFLSHELFGTSANRGKCLQPCRRSFFLDGNKPDYLEKEIFLKGDTIISPKDLKTIEFMGKLIKAGLDSMKIEGRTKPAHYVAVVTKCYRQAIDSVFDKSFSRKKVLAWNKELAKVYNRGFSKGFFFSKPGQKDLTEKEGSSQTQKRKLLGVVKKFYAKAMVAEVKLSLSIAIGDRILIEGKNTFFEQEVDSIQIKHKPLEKVVRGKMIGLKVIDRTRKNDNVFKLVD</sequence>
<accession>A0A2D6M184</accession>
<comment type="caution">
    <text evidence="4">The sequence shown here is derived from an EMBL/GenBank/DDBJ whole genome shotgun (WGS) entry which is preliminary data.</text>
</comment>
<reference evidence="5" key="1">
    <citation type="submission" date="2017-09" db="EMBL/GenBank/DDBJ databases">
        <title>The Reconstruction of 2,631 Draft Metagenome-Assembled Genomes from the Global Oceans.</title>
        <authorList>
            <person name="Tully B.J."/>
            <person name="Graham E.D."/>
            <person name="Heidelberg J.F."/>
        </authorList>
    </citation>
    <scope>NUCLEOTIDE SEQUENCE [LARGE SCALE GENOMIC DNA]</scope>
</reference>
<evidence type="ECO:0000256" key="2">
    <source>
        <dbReference type="ARBA" id="ARBA00022801"/>
    </source>
</evidence>
<keyword evidence="2" id="KW-0378">Hydrolase</keyword>
<organism evidence="4 5">
    <name type="scientific">Candidatus Iainarchaeum sp</name>
    <dbReference type="NCBI Taxonomy" id="3101447"/>
    <lineage>
        <taxon>Archaea</taxon>
        <taxon>Candidatus Iainarchaeota</taxon>
        <taxon>Candidatus Iainarchaeia</taxon>
        <taxon>Candidatus Iainarchaeales</taxon>
        <taxon>Candidatus Iainarchaeaceae</taxon>
        <taxon>Candidatus Iainarchaeum</taxon>
    </lineage>
</organism>